<dbReference type="Gene3D" id="1.25.40.20">
    <property type="entry name" value="Ankyrin repeat-containing domain"/>
    <property type="match status" value="1"/>
</dbReference>
<dbReference type="PROSITE" id="PS50088">
    <property type="entry name" value="ANK_REPEAT"/>
    <property type="match status" value="2"/>
</dbReference>
<dbReference type="EMBL" id="MVHF01000016">
    <property type="protein sequence ID" value="ORA34467.1"/>
    <property type="molecule type" value="Genomic_DNA"/>
</dbReference>
<sequence>MTELEPEVLDLAARIFDYARSGDTASLVAYLDAGVPVDLTNANGDTLVMLAAYHGNESSVGALIARGADVNRHNNRGQTPLMAAVFKSETAIIEALLNADADPLAGAPSALETARYFGKDDAVRRLTQ</sequence>
<dbReference type="PROSITE" id="PS50297">
    <property type="entry name" value="ANK_REP_REGION"/>
    <property type="match status" value="2"/>
</dbReference>
<keyword evidence="2 3" id="KW-0040">ANK repeat</keyword>
<name>A0A1X0AWL9_9MYCO</name>
<dbReference type="InterPro" id="IPR002110">
    <property type="entry name" value="Ankyrin_rpt"/>
</dbReference>
<dbReference type="Proteomes" id="UP000192448">
    <property type="component" value="Unassembled WGS sequence"/>
</dbReference>
<keyword evidence="5" id="KW-1185">Reference proteome</keyword>
<evidence type="ECO:0000313" key="5">
    <source>
        <dbReference type="Proteomes" id="UP000192448"/>
    </source>
</evidence>
<organism evidence="4 5">
    <name type="scientific">Mycobacterium aquaticum</name>
    <dbReference type="NCBI Taxonomy" id="1927124"/>
    <lineage>
        <taxon>Bacteria</taxon>
        <taxon>Bacillati</taxon>
        <taxon>Actinomycetota</taxon>
        <taxon>Actinomycetes</taxon>
        <taxon>Mycobacteriales</taxon>
        <taxon>Mycobacteriaceae</taxon>
        <taxon>Mycobacterium</taxon>
    </lineage>
</organism>
<evidence type="ECO:0000313" key="4">
    <source>
        <dbReference type="EMBL" id="ORA34467.1"/>
    </source>
</evidence>
<protein>
    <submittedName>
        <fullName evidence="4">Uncharacterized protein</fullName>
    </submittedName>
</protein>
<evidence type="ECO:0000256" key="2">
    <source>
        <dbReference type="ARBA" id="ARBA00023043"/>
    </source>
</evidence>
<dbReference type="STRING" id="1927124.BST13_17115"/>
<dbReference type="AlphaFoldDB" id="A0A1X0AWL9"/>
<reference evidence="4 5" key="1">
    <citation type="submission" date="2017-02" db="EMBL/GenBank/DDBJ databases">
        <title>The new phylogeny of genus Mycobacterium.</title>
        <authorList>
            <person name="Tortoli E."/>
            <person name="Trovato A."/>
            <person name="Cirillo D.M."/>
        </authorList>
    </citation>
    <scope>NUCLEOTIDE SEQUENCE [LARGE SCALE GENOMIC DNA]</scope>
    <source>
        <strain evidence="4 5">RW6</strain>
    </source>
</reference>
<gene>
    <name evidence="4" type="ORF">BST13_17115</name>
</gene>
<evidence type="ECO:0000256" key="3">
    <source>
        <dbReference type="PROSITE-ProRule" id="PRU00023"/>
    </source>
</evidence>
<dbReference type="RefSeq" id="WP_083165214.1">
    <property type="nucleotide sequence ID" value="NZ_MVHF01000016.1"/>
</dbReference>
<dbReference type="SMART" id="SM00248">
    <property type="entry name" value="ANK"/>
    <property type="match status" value="2"/>
</dbReference>
<dbReference type="OrthoDB" id="306540at2"/>
<evidence type="ECO:0000256" key="1">
    <source>
        <dbReference type="ARBA" id="ARBA00022737"/>
    </source>
</evidence>
<proteinExistence type="predicted"/>
<dbReference type="InterPro" id="IPR036770">
    <property type="entry name" value="Ankyrin_rpt-contain_sf"/>
</dbReference>
<feature type="repeat" description="ANK" evidence="3">
    <location>
        <begin position="43"/>
        <end position="75"/>
    </location>
</feature>
<dbReference type="PANTHER" id="PTHR24173:SF40">
    <property type="entry name" value="AGAP006757-PA"/>
    <property type="match status" value="1"/>
</dbReference>
<comment type="caution">
    <text evidence="4">The sequence shown here is derived from an EMBL/GenBank/DDBJ whole genome shotgun (WGS) entry which is preliminary data.</text>
</comment>
<keyword evidence="1" id="KW-0677">Repeat</keyword>
<feature type="repeat" description="ANK" evidence="3">
    <location>
        <begin position="76"/>
        <end position="102"/>
    </location>
</feature>
<dbReference type="Pfam" id="PF12796">
    <property type="entry name" value="Ank_2"/>
    <property type="match status" value="1"/>
</dbReference>
<accession>A0A1X0AWL9</accession>
<dbReference type="SUPFAM" id="SSF48403">
    <property type="entry name" value="Ankyrin repeat"/>
    <property type="match status" value="1"/>
</dbReference>
<dbReference type="PANTHER" id="PTHR24173">
    <property type="entry name" value="ANKYRIN REPEAT CONTAINING"/>
    <property type="match status" value="1"/>
</dbReference>